<keyword evidence="2 5" id="KW-0812">Transmembrane</keyword>
<dbReference type="Gene3D" id="3.40.1110.10">
    <property type="entry name" value="Calcium-transporting ATPase, cytoplasmic domain N"/>
    <property type="match status" value="1"/>
</dbReference>
<evidence type="ECO:0008006" key="8">
    <source>
        <dbReference type="Google" id="ProtNLM"/>
    </source>
</evidence>
<dbReference type="Gramene" id="LPERR11G10990.2">
    <property type="protein sequence ID" value="LPERR11G10990.2"/>
    <property type="gene ID" value="LPERR11G10990"/>
</dbReference>
<keyword evidence="4 5" id="KW-0472">Membrane</keyword>
<reference evidence="6" key="3">
    <citation type="submission" date="2015-04" db="UniProtKB">
        <authorList>
            <consortium name="EnsemblPlants"/>
        </authorList>
    </citation>
    <scope>IDENTIFICATION</scope>
</reference>
<evidence type="ECO:0000256" key="5">
    <source>
        <dbReference type="SAM" id="Phobius"/>
    </source>
</evidence>
<evidence type="ECO:0000256" key="1">
    <source>
        <dbReference type="ARBA" id="ARBA00004141"/>
    </source>
</evidence>
<comment type="subcellular location">
    <subcellularLocation>
        <location evidence="1">Membrane</location>
        <topology evidence="1">Multi-pass membrane protein</topology>
    </subcellularLocation>
</comment>
<protein>
    <recommendedName>
        <fullName evidence="8">Cation-transporting P-type ATPase C-terminal domain-containing protein</fullName>
    </recommendedName>
</protein>
<dbReference type="eggNOG" id="KOG0205">
    <property type="taxonomic scope" value="Eukaryota"/>
</dbReference>
<evidence type="ECO:0000256" key="4">
    <source>
        <dbReference type="ARBA" id="ARBA00023136"/>
    </source>
</evidence>
<accession>A0A0D9XS57</accession>
<dbReference type="SUPFAM" id="SSF81665">
    <property type="entry name" value="Calcium ATPase, transmembrane domain M"/>
    <property type="match status" value="1"/>
</dbReference>
<evidence type="ECO:0000256" key="3">
    <source>
        <dbReference type="ARBA" id="ARBA00022989"/>
    </source>
</evidence>
<dbReference type="SUPFAM" id="SSF56784">
    <property type="entry name" value="HAD-like"/>
    <property type="match status" value="2"/>
</dbReference>
<feature type="transmembrane region" description="Helical" evidence="5">
    <location>
        <begin position="500"/>
        <end position="520"/>
    </location>
</feature>
<dbReference type="InterPro" id="IPR036412">
    <property type="entry name" value="HAD-like_sf"/>
</dbReference>
<feature type="transmembrane region" description="Helical" evidence="5">
    <location>
        <begin position="22"/>
        <end position="41"/>
    </location>
</feature>
<name>A0A0D9XS57_9ORYZ</name>
<sequence length="585" mass="64515">MAQIDTKIICYESIDTLHSGHFMPLIGVIPMTMTAVLYLAFALGSQRLSKLGVASRGTFALEDLASMDAMLFNMTGTLTCNKPYFDKDKIEVLAQGIDKDSAIVLAARASKPKNELYKEPMDAAIVCLLDDPDQHSSCIFIAMTLMYMTTYIDENGSKCSVLKGDPAIMLRDCGCSEEVKEHIRTRIDKLGLEGYKSIAVGRIVNSQLDIVSLLPFIDDLRSDSAEAVDNLTDMGLSVIVLTESPMTITKHVCGRLGKLGLNVLHANSMPGLVRSKKDIFLNINGISDLFIVADATDSTKSESDVVLTEHAVLSISSAVQTSREICQIMKGCMVYTVSSTLQALAVRLILLLWGLELSCFPMLVIAACNYCTSTAMLFERTKSSKSPDSLKAKKIIATGSAFGSYVALSTVMFFIITTRTEFISGIFKARSLVGHDDEIKSALFLQMSTVNHAIGLFTQSYYGCSFGPLVTISFVLSQLVATIFAVYGDMNSPLLKGIGWSWAGFVWLYNFVLLLSLILICDLRNLAKFSTSEITCWRLFTEWMKCRRLLSRGKMLMEMLTFSAISGLIIVWSIYVYHVMKVQQQ</sequence>
<reference evidence="7" key="2">
    <citation type="submission" date="2013-12" db="EMBL/GenBank/DDBJ databases">
        <authorList>
            <person name="Yu Y."/>
            <person name="Lee S."/>
            <person name="de Baynast K."/>
            <person name="Wissotski M."/>
            <person name="Liu L."/>
            <person name="Talag J."/>
            <person name="Goicoechea J."/>
            <person name="Angelova A."/>
            <person name="Jetty R."/>
            <person name="Kudrna D."/>
            <person name="Golser W."/>
            <person name="Rivera L."/>
            <person name="Zhang J."/>
            <person name="Wing R."/>
        </authorList>
    </citation>
    <scope>NUCLEOTIDE SEQUENCE</scope>
</reference>
<keyword evidence="7" id="KW-1185">Reference proteome</keyword>
<feature type="transmembrane region" description="Helical" evidence="5">
    <location>
        <begin position="399"/>
        <end position="419"/>
    </location>
</feature>
<keyword evidence="3 5" id="KW-1133">Transmembrane helix</keyword>
<dbReference type="STRING" id="77586.A0A0D9XS57"/>
<feature type="transmembrane region" description="Helical" evidence="5">
    <location>
        <begin position="469"/>
        <end position="488"/>
    </location>
</feature>
<dbReference type="PANTHER" id="PTHR42861">
    <property type="entry name" value="CALCIUM-TRANSPORTING ATPASE"/>
    <property type="match status" value="1"/>
</dbReference>
<dbReference type="InterPro" id="IPR023214">
    <property type="entry name" value="HAD_sf"/>
</dbReference>
<proteinExistence type="predicted"/>
<evidence type="ECO:0000313" key="6">
    <source>
        <dbReference type="EnsemblPlants" id="LPERR11G10990.2"/>
    </source>
</evidence>
<evidence type="ECO:0000313" key="7">
    <source>
        <dbReference type="Proteomes" id="UP000032180"/>
    </source>
</evidence>
<dbReference type="Proteomes" id="UP000032180">
    <property type="component" value="Chromosome 11"/>
</dbReference>
<dbReference type="EnsemblPlants" id="LPERR11G10990.2">
    <property type="protein sequence ID" value="LPERR11G10990.2"/>
    <property type="gene ID" value="LPERR11G10990"/>
</dbReference>
<dbReference type="Gene3D" id="3.40.50.1000">
    <property type="entry name" value="HAD superfamily/HAD-like"/>
    <property type="match status" value="1"/>
</dbReference>
<reference evidence="6 7" key="1">
    <citation type="submission" date="2012-08" db="EMBL/GenBank/DDBJ databases">
        <title>Oryza genome evolution.</title>
        <authorList>
            <person name="Wing R.A."/>
        </authorList>
    </citation>
    <scope>NUCLEOTIDE SEQUENCE</scope>
</reference>
<evidence type="ECO:0000256" key="2">
    <source>
        <dbReference type="ARBA" id="ARBA00022692"/>
    </source>
</evidence>
<feature type="transmembrane region" description="Helical" evidence="5">
    <location>
        <begin position="332"/>
        <end position="354"/>
    </location>
</feature>
<dbReference type="HOGENOM" id="CLU_011314_1_0_1"/>
<dbReference type="InterPro" id="IPR023299">
    <property type="entry name" value="ATPase_P-typ_cyto_dom_N"/>
</dbReference>
<dbReference type="AlphaFoldDB" id="A0A0D9XS57"/>
<organism evidence="6 7">
    <name type="scientific">Leersia perrieri</name>
    <dbReference type="NCBI Taxonomy" id="77586"/>
    <lineage>
        <taxon>Eukaryota</taxon>
        <taxon>Viridiplantae</taxon>
        <taxon>Streptophyta</taxon>
        <taxon>Embryophyta</taxon>
        <taxon>Tracheophyta</taxon>
        <taxon>Spermatophyta</taxon>
        <taxon>Magnoliopsida</taxon>
        <taxon>Liliopsida</taxon>
        <taxon>Poales</taxon>
        <taxon>Poaceae</taxon>
        <taxon>BOP clade</taxon>
        <taxon>Oryzoideae</taxon>
        <taxon>Oryzeae</taxon>
        <taxon>Oryzinae</taxon>
        <taxon>Leersia</taxon>
    </lineage>
</organism>
<dbReference type="InterPro" id="IPR023298">
    <property type="entry name" value="ATPase_P-typ_TM_dom_sf"/>
</dbReference>
<dbReference type="Gene3D" id="1.20.1110.10">
    <property type="entry name" value="Calcium-transporting ATPase, transmembrane domain"/>
    <property type="match status" value="2"/>
</dbReference>
<dbReference type="GO" id="GO:0000166">
    <property type="term" value="F:nucleotide binding"/>
    <property type="evidence" value="ECO:0007669"/>
    <property type="project" value="InterPro"/>
</dbReference>
<feature type="transmembrane region" description="Helical" evidence="5">
    <location>
        <begin position="555"/>
        <end position="577"/>
    </location>
</feature>
<dbReference type="GO" id="GO:0016020">
    <property type="term" value="C:membrane"/>
    <property type="evidence" value="ECO:0007669"/>
    <property type="project" value="UniProtKB-SubCell"/>
</dbReference>